<evidence type="ECO:0000256" key="1">
    <source>
        <dbReference type="ARBA" id="ARBA00004167"/>
    </source>
</evidence>
<dbReference type="PANTHER" id="PTHR30093">
    <property type="entry name" value="GENERAL SECRETION PATHWAY PROTEIN G"/>
    <property type="match status" value="1"/>
</dbReference>
<keyword evidence="5 6" id="KW-0472">Membrane</keyword>
<dbReference type="PRINTS" id="PR00813">
    <property type="entry name" value="BCTERIALGSPG"/>
</dbReference>
<keyword evidence="8" id="KW-1185">Reference proteome</keyword>
<evidence type="ECO:0000256" key="5">
    <source>
        <dbReference type="ARBA" id="ARBA00023136"/>
    </source>
</evidence>
<dbReference type="InterPro" id="IPR000983">
    <property type="entry name" value="Bac_GSPG_pilin"/>
</dbReference>
<sequence>MRKKSKKGQEGFSLIEILIVVAVIGVLAAMIVPSAFSAVDKGKVATLLSDYRAVKSAVLNYYTDVGSWPAESADGTGLVGKPATSPATWSGPYLERWPTSPWENVSFEIKKITTGTAPNTETKYILEIDKVPAEVVNKIYDELGSATVTKSVSDEVGMQLLLAKVNV</sequence>
<evidence type="ECO:0000313" key="7">
    <source>
        <dbReference type="EMBL" id="TCP67148.1"/>
    </source>
</evidence>
<dbReference type="InterPro" id="IPR045584">
    <property type="entry name" value="Pilin-like"/>
</dbReference>
<name>A0A4R2RUZ4_9FIRM</name>
<keyword evidence="3 6" id="KW-0812">Transmembrane</keyword>
<dbReference type="GO" id="GO:0015628">
    <property type="term" value="P:protein secretion by the type II secretion system"/>
    <property type="evidence" value="ECO:0007669"/>
    <property type="project" value="InterPro"/>
</dbReference>
<dbReference type="Proteomes" id="UP000294813">
    <property type="component" value="Unassembled WGS sequence"/>
</dbReference>
<comment type="subcellular location">
    <subcellularLocation>
        <location evidence="1">Membrane</location>
        <topology evidence="1">Single-pass membrane protein</topology>
    </subcellularLocation>
</comment>
<proteinExistence type="predicted"/>
<dbReference type="NCBIfam" id="TIGR02532">
    <property type="entry name" value="IV_pilin_GFxxxE"/>
    <property type="match status" value="1"/>
</dbReference>
<dbReference type="InterPro" id="IPR012902">
    <property type="entry name" value="N_methyl_site"/>
</dbReference>
<evidence type="ECO:0000256" key="3">
    <source>
        <dbReference type="ARBA" id="ARBA00022692"/>
    </source>
</evidence>
<dbReference type="PROSITE" id="PS00409">
    <property type="entry name" value="PROKAR_NTER_METHYL"/>
    <property type="match status" value="1"/>
</dbReference>
<gene>
    <name evidence="7" type="ORF">EDD73_10543</name>
</gene>
<dbReference type="PANTHER" id="PTHR30093:SF44">
    <property type="entry name" value="TYPE II SECRETION SYSTEM CORE PROTEIN G"/>
    <property type="match status" value="1"/>
</dbReference>
<evidence type="ECO:0000313" key="8">
    <source>
        <dbReference type="Proteomes" id="UP000294813"/>
    </source>
</evidence>
<evidence type="ECO:0000256" key="4">
    <source>
        <dbReference type="ARBA" id="ARBA00022989"/>
    </source>
</evidence>
<reference evidence="7 8" key="1">
    <citation type="submission" date="2019-03" db="EMBL/GenBank/DDBJ databases">
        <title>Genomic Encyclopedia of Type Strains, Phase IV (KMG-IV): sequencing the most valuable type-strain genomes for metagenomic binning, comparative biology and taxonomic classification.</title>
        <authorList>
            <person name="Goeker M."/>
        </authorList>
    </citation>
    <scope>NUCLEOTIDE SEQUENCE [LARGE SCALE GENOMIC DNA]</scope>
    <source>
        <strain evidence="7 8">DSM 11170</strain>
    </source>
</reference>
<dbReference type="GO" id="GO:0016020">
    <property type="term" value="C:membrane"/>
    <property type="evidence" value="ECO:0007669"/>
    <property type="project" value="UniProtKB-SubCell"/>
</dbReference>
<organism evidence="7 8">
    <name type="scientific">Heliophilum fasciatum</name>
    <dbReference type="NCBI Taxonomy" id="35700"/>
    <lineage>
        <taxon>Bacteria</taxon>
        <taxon>Bacillati</taxon>
        <taxon>Bacillota</taxon>
        <taxon>Clostridia</taxon>
        <taxon>Eubacteriales</taxon>
        <taxon>Heliobacteriaceae</taxon>
        <taxon>Heliophilum</taxon>
    </lineage>
</organism>
<dbReference type="Pfam" id="PF07963">
    <property type="entry name" value="N_methyl"/>
    <property type="match status" value="1"/>
</dbReference>
<evidence type="ECO:0000256" key="6">
    <source>
        <dbReference type="SAM" id="Phobius"/>
    </source>
</evidence>
<keyword evidence="4 6" id="KW-1133">Transmembrane helix</keyword>
<dbReference type="Pfam" id="PF22434">
    <property type="entry name" value="PilW_C"/>
    <property type="match status" value="1"/>
</dbReference>
<protein>
    <submittedName>
        <fullName evidence="7">General secretion pathway protein G</fullName>
    </submittedName>
</protein>
<accession>A0A4R2RUZ4</accession>
<evidence type="ECO:0000256" key="2">
    <source>
        <dbReference type="ARBA" id="ARBA00022481"/>
    </source>
</evidence>
<feature type="transmembrane region" description="Helical" evidence="6">
    <location>
        <begin position="12"/>
        <end position="36"/>
    </location>
</feature>
<dbReference type="SUPFAM" id="SSF54523">
    <property type="entry name" value="Pili subunits"/>
    <property type="match status" value="1"/>
</dbReference>
<dbReference type="EMBL" id="SLXT01000005">
    <property type="protein sequence ID" value="TCP67148.1"/>
    <property type="molecule type" value="Genomic_DNA"/>
</dbReference>
<comment type="caution">
    <text evidence="7">The sequence shown here is derived from an EMBL/GenBank/DDBJ whole genome shotgun (WGS) entry which is preliminary data.</text>
</comment>
<dbReference type="AlphaFoldDB" id="A0A4R2RUZ4"/>
<dbReference type="Gene3D" id="3.30.700.10">
    <property type="entry name" value="Glycoprotein, Type 4 Pilin"/>
    <property type="match status" value="1"/>
</dbReference>
<keyword evidence="2" id="KW-0488">Methylation</keyword>
<dbReference type="GO" id="GO:0015627">
    <property type="term" value="C:type II protein secretion system complex"/>
    <property type="evidence" value="ECO:0007669"/>
    <property type="project" value="InterPro"/>
</dbReference>